<proteinExistence type="inferred from homology"/>
<feature type="transmembrane region" description="Helical" evidence="8">
    <location>
        <begin position="12"/>
        <end position="33"/>
    </location>
</feature>
<organism evidence="10 11">
    <name type="scientific">Cohaesibacter marisflavi</name>
    <dbReference type="NCBI Taxonomy" id="655353"/>
    <lineage>
        <taxon>Bacteria</taxon>
        <taxon>Pseudomonadati</taxon>
        <taxon>Pseudomonadota</taxon>
        <taxon>Alphaproteobacteria</taxon>
        <taxon>Hyphomicrobiales</taxon>
        <taxon>Cohaesibacteraceae</taxon>
    </lineage>
</organism>
<evidence type="ECO:0000256" key="4">
    <source>
        <dbReference type="ARBA" id="ARBA00022475"/>
    </source>
</evidence>
<evidence type="ECO:0000256" key="6">
    <source>
        <dbReference type="ARBA" id="ARBA00022989"/>
    </source>
</evidence>
<dbReference type="GO" id="GO:0005886">
    <property type="term" value="C:plasma membrane"/>
    <property type="evidence" value="ECO:0007669"/>
    <property type="project" value="UniProtKB-SubCell"/>
</dbReference>
<dbReference type="GO" id="GO:0055085">
    <property type="term" value="P:transmembrane transport"/>
    <property type="evidence" value="ECO:0007669"/>
    <property type="project" value="InterPro"/>
</dbReference>
<dbReference type="Pfam" id="PF00528">
    <property type="entry name" value="BPD_transp_1"/>
    <property type="match status" value="1"/>
</dbReference>
<evidence type="ECO:0000256" key="8">
    <source>
        <dbReference type="RuleBase" id="RU363032"/>
    </source>
</evidence>
<name>A0A1I5LBX5_9HYPH</name>
<dbReference type="AlphaFoldDB" id="A0A1I5LBX5"/>
<dbReference type="CDD" id="cd06261">
    <property type="entry name" value="TM_PBP2"/>
    <property type="match status" value="1"/>
</dbReference>
<dbReference type="PANTHER" id="PTHR43848">
    <property type="entry name" value="PUTRESCINE TRANSPORT SYSTEM PERMEASE PROTEIN POTI"/>
    <property type="match status" value="1"/>
</dbReference>
<evidence type="ECO:0000256" key="2">
    <source>
        <dbReference type="ARBA" id="ARBA00007069"/>
    </source>
</evidence>
<keyword evidence="3 8" id="KW-0813">Transport</keyword>
<keyword evidence="11" id="KW-1185">Reference proteome</keyword>
<evidence type="ECO:0000256" key="5">
    <source>
        <dbReference type="ARBA" id="ARBA00022692"/>
    </source>
</evidence>
<dbReference type="PROSITE" id="PS50928">
    <property type="entry name" value="ABC_TM1"/>
    <property type="match status" value="1"/>
</dbReference>
<dbReference type="STRING" id="655353.SAMN04488056_11660"/>
<dbReference type="InterPro" id="IPR035906">
    <property type="entry name" value="MetI-like_sf"/>
</dbReference>
<dbReference type="OrthoDB" id="9808399at2"/>
<keyword evidence="4" id="KW-1003">Cell membrane</keyword>
<dbReference type="InterPro" id="IPR051789">
    <property type="entry name" value="Bact_Polyamine_Transport"/>
</dbReference>
<dbReference type="PANTHER" id="PTHR43848:SF2">
    <property type="entry name" value="PUTRESCINE TRANSPORT SYSTEM PERMEASE PROTEIN POTI"/>
    <property type="match status" value="1"/>
</dbReference>
<feature type="transmembrane region" description="Helical" evidence="8">
    <location>
        <begin position="98"/>
        <end position="121"/>
    </location>
</feature>
<sequence length="260" mass="28922">MISRQQNILAYSWIWIVYILMYLPIAVIAIFSFNSSEIIAFPLQGFTTDWYAQALTDGRLLGGLKLTFLVAIPTALFSTILGAMAALALTRYPMRYRFLLLVFVLMPFLIPKVILAVAQLILLADLGIGRSLWTIIAGQTIVILPFTTLVNASVLMRIDNRLEEAAFDLGASHFSAFKRVTLPLMKNGLMASWFIAFVLSSAEYVLTSFLSGREQPLSILVASDFRFNVSPALDSIALMLVLANIALIGFGEFIRRRSQK</sequence>
<evidence type="ECO:0000259" key="9">
    <source>
        <dbReference type="PROSITE" id="PS50928"/>
    </source>
</evidence>
<feature type="transmembrane region" description="Helical" evidence="8">
    <location>
        <begin position="232"/>
        <end position="254"/>
    </location>
</feature>
<dbReference type="EMBL" id="FOVR01000016">
    <property type="protein sequence ID" value="SFO94356.1"/>
    <property type="molecule type" value="Genomic_DNA"/>
</dbReference>
<evidence type="ECO:0000256" key="3">
    <source>
        <dbReference type="ARBA" id="ARBA00022448"/>
    </source>
</evidence>
<comment type="similarity">
    <text evidence="2">Belongs to the binding-protein-dependent transport system permease family. CysTW subfamily.</text>
</comment>
<gene>
    <name evidence="10" type="ORF">SAMN04488056_11660</name>
</gene>
<accession>A0A1I5LBX5</accession>
<feature type="transmembrane region" description="Helical" evidence="8">
    <location>
        <begin position="133"/>
        <end position="155"/>
    </location>
</feature>
<comment type="subcellular location">
    <subcellularLocation>
        <location evidence="1 8">Cell membrane</location>
        <topology evidence="1 8">Multi-pass membrane protein</topology>
    </subcellularLocation>
</comment>
<evidence type="ECO:0000313" key="11">
    <source>
        <dbReference type="Proteomes" id="UP000199236"/>
    </source>
</evidence>
<reference evidence="10 11" key="1">
    <citation type="submission" date="2016-10" db="EMBL/GenBank/DDBJ databases">
        <authorList>
            <person name="de Groot N.N."/>
        </authorList>
    </citation>
    <scope>NUCLEOTIDE SEQUENCE [LARGE SCALE GENOMIC DNA]</scope>
    <source>
        <strain evidence="10 11">CGMCC 1.9157</strain>
    </source>
</reference>
<dbReference type="Proteomes" id="UP000199236">
    <property type="component" value="Unassembled WGS sequence"/>
</dbReference>
<dbReference type="Gene3D" id="1.10.3720.10">
    <property type="entry name" value="MetI-like"/>
    <property type="match status" value="1"/>
</dbReference>
<dbReference type="SUPFAM" id="SSF161098">
    <property type="entry name" value="MetI-like"/>
    <property type="match status" value="1"/>
</dbReference>
<dbReference type="RefSeq" id="WP_090075239.1">
    <property type="nucleotide sequence ID" value="NZ_FOVR01000016.1"/>
</dbReference>
<protein>
    <submittedName>
        <fullName evidence="10">Spermidine/putrescine transport system permease protein</fullName>
    </submittedName>
</protein>
<evidence type="ECO:0000256" key="1">
    <source>
        <dbReference type="ARBA" id="ARBA00004651"/>
    </source>
</evidence>
<keyword evidence="6 8" id="KW-1133">Transmembrane helix</keyword>
<feature type="transmembrane region" description="Helical" evidence="8">
    <location>
        <begin position="66"/>
        <end position="89"/>
    </location>
</feature>
<evidence type="ECO:0000313" key="10">
    <source>
        <dbReference type="EMBL" id="SFO94356.1"/>
    </source>
</evidence>
<feature type="domain" description="ABC transmembrane type-1" evidence="9">
    <location>
        <begin position="64"/>
        <end position="251"/>
    </location>
</feature>
<evidence type="ECO:0000256" key="7">
    <source>
        <dbReference type="ARBA" id="ARBA00023136"/>
    </source>
</evidence>
<keyword evidence="7 8" id="KW-0472">Membrane</keyword>
<feature type="transmembrane region" description="Helical" evidence="8">
    <location>
        <begin position="188"/>
        <end position="212"/>
    </location>
</feature>
<dbReference type="InterPro" id="IPR000515">
    <property type="entry name" value="MetI-like"/>
</dbReference>
<keyword evidence="5 8" id="KW-0812">Transmembrane</keyword>